<sequence length="1349" mass="149695">MAECRSDADDADAQLWAAVRGFSDAELLDVETNIRKFHCANDSGLLTGPETQISNVSISLQLGEKAERVRVDDFVHVFLDFLHRQVQVHADSRVSDDISTTTAQETSSSDMATVATFDDEFPQLSASTTIAKSTKRRITTTLLTPKDSTVVARPVPVAIPFPALGSSESTRPPAWTKRSLLEKRMMPNLSPESKSSAWEQDLPGSNAPTVWGASNSEVLKTPPTVMQIVPKKKKISGETSEAQRVQVRKKSSNQERYLQPKKKLVSNQQEDPIAPAMKKQNSEKRTDSADYQMNKQAAKLYGFLIKERFVKNTCTELQVLISLLYRADCKSCSQDDSQPESSGKTSAESPCAAISELCWRSHCLEFAETVFNEIESVVTHLGTELLELVKHSLRDAEGICQDMLERLDYESRRREELRVAESARIGCQLPVEMKASAVRDFTTPFNEETDSRLHFRTSTESLLYTNREKVRDGFLSLLRKFQQKQHSLVGIENAGVAAAAIVAARGLLAEVSLENRWWFAKFFVQELVQVGSNPFGESDKDLVLKIMKDKPDRLLKLHRRFSSQKPSNKAPQSHNSGSNNGNRVNGKGNNNSVRKNRQPVKTSNEDDATKKFTATLDRMKAYFTDNQLFFFHFLHSCDSYEFSELVKHQLERQFYAIRDPISPSSDARKDFTEVVLRLKVVAKFLGYLRFSPQWQVTSSIRGLSAHNAVFKAVEREGISTLEVARDSSLDVMQLLEASILNSSISKCIPWLCDYLSMLSLDRLSMGTTYFKQLVTLLELLYRSPRLNSLGETGLYIAMQIERIFRVLRLEGGCDYQSTDLLPSVEIRETLAGEHVATGEDQLPFLYSQVFVQSCVSELDDLRGFLQTRAQPTPRRKLSIGSSGLVVAGQPVTPIRKLRPLQVVIEDDRGVESAPSLAVPQDSSPGVKVSTASPFNFPPVQEENDKLSEAVFKVHPKLKAVVEFVVGTVTTDVCEHVIAHIVSPRADLLVGRCASDCGLTSASPLSQDAAFAARASFQVLLTSKTHHEANSTVMVALQEALQLGEERVSVAVPLFLPPSSHPTLTDSIVAVALQRTRNTLKTLVPKSSQTEFVKRVAFRNKSILKDLGSASKAASAALPSKSAEEPQTDLEEQRYRDLRRFSAGIAKSANQGPKNPSLVQWEAQVSTLSRALSDFAGPFQKAVAAGDLTHDTSPLRLSGLVMWDLVWRVISSTLKALESSVSVFASCELLSMKQKRLETVESVFREFTTCFSAFLETIVLSIGQVPLDGVAISRFQSMLEFVMDRMMQRSSDSDALTKRFGITASTIVIGKLRAAVNSLKLTQVEFNWEGCKEPPVESVTPRDLWAATAV</sequence>
<proteinExistence type="predicted"/>
<dbReference type="InterPro" id="IPR040031">
    <property type="entry name" value="Codanin-1"/>
</dbReference>
<organism evidence="2 3">
    <name type="scientific">Phytophthora citrophthora</name>
    <dbReference type="NCBI Taxonomy" id="4793"/>
    <lineage>
        <taxon>Eukaryota</taxon>
        <taxon>Sar</taxon>
        <taxon>Stramenopiles</taxon>
        <taxon>Oomycota</taxon>
        <taxon>Peronosporomycetes</taxon>
        <taxon>Peronosporales</taxon>
        <taxon>Peronosporaceae</taxon>
        <taxon>Phytophthora</taxon>
    </lineage>
</organism>
<keyword evidence="3" id="KW-1185">Reference proteome</keyword>
<reference evidence="2" key="1">
    <citation type="submission" date="2023-08" db="EMBL/GenBank/DDBJ databases">
        <title>Reference Genome Resource for the Citrus Pathogen Phytophthora citrophthora.</title>
        <authorList>
            <person name="Moller H."/>
            <person name="Coetzee B."/>
            <person name="Rose L.J."/>
            <person name="Van Niekerk J.M."/>
        </authorList>
    </citation>
    <scope>NUCLEOTIDE SEQUENCE</scope>
    <source>
        <strain evidence="2">STE-U-9442</strain>
    </source>
</reference>
<dbReference type="EMBL" id="JASMQC010000013">
    <property type="protein sequence ID" value="KAK1941103.1"/>
    <property type="molecule type" value="Genomic_DNA"/>
</dbReference>
<dbReference type="PANTHER" id="PTHR28678">
    <property type="entry name" value="CODANIN-1"/>
    <property type="match status" value="1"/>
</dbReference>
<comment type="caution">
    <text evidence="2">The sequence shown here is derived from an EMBL/GenBank/DDBJ whole genome shotgun (WGS) entry which is preliminary data.</text>
</comment>
<name>A0AAD9GN10_9STRA</name>
<protein>
    <submittedName>
        <fullName evidence="2">Codanin-1</fullName>
    </submittedName>
</protein>
<dbReference type="GO" id="GO:0006325">
    <property type="term" value="P:chromatin organization"/>
    <property type="evidence" value="ECO:0007669"/>
    <property type="project" value="TreeGrafter"/>
</dbReference>
<evidence type="ECO:0000256" key="1">
    <source>
        <dbReference type="SAM" id="MobiDB-lite"/>
    </source>
</evidence>
<feature type="region of interest" description="Disordered" evidence="1">
    <location>
        <begin position="232"/>
        <end position="289"/>
    </location>
</feature>
<gene>
    <name evidence="2" type="ORF">P3T76_007809</name>
</gene>
<dbReference type="Proteomes" id="UP001259832">
    <property type="component" value="Unassembled WGS sequence"/>
</dbReference>
<evidence type="ECO:0000313" key="2">
    <source>
        <dbReference type="EMBL" id="KAK1941103.1"/>
    </source>
</evidence>
<feature type="region of interest" description="Disordered" evidence="1">
    <location>
        <begin position="559"/>
        <end position="606"/>
    </location>
</feature>
<feature type="compositionally biased region" description="Polar residues" evidence="1">
    <location>
        <begin position="563"/>
        <end position="574"/>
    </location>
</feature>
<feature type="compositionally biased region" description="Low complexity" evidence="1">
    <location>
        <begin position="575"/>
        <end position="593"/>
    </location>
</feature>
<dbReference type="GO" id="GO:0005634">
    <property type="term" value="C:nucleus"/>
    <property type="evidence" value="ECO:0007669"/>
    <property type="project" value="TreeGrafter"/>
</dbReference>
<dbReference type="PANTHER" id="PTHR28678:SF1">
    <property type="entry name" value="CODANIN-1"/>
    <property type="match status" value="1"/>
</dbReference>
<accession>A0AAD9GN10</accession>
<evidence type="ECO:0000313" key="3">
    <source>
        <dbReference type="Proteomes" id="UP001259832"/>
    </source>
</evidence>